<accession>A0ACA9M7F3</accession>
<name>A0ACA9M7F3_9GLOM</name>
<evidence type="ECO:0000313" key="1">
    <source>
        <dbReference type="EMBL" id="CAG8574336.1"/>
    </source>
</evidence>
<sequence length="483" mass="53874">ILQGDFASMSTNWEYTSVSSRDVELVSRTKQLEPTSSGDSLGNEPGVPQPDPKTSLALHKEDTTQTSFTNVDSRDVIEIPNWPGPQKLEATCGKRILNGIGYILFLVPPLIFLVLVLSAIGLHSKGASPFGKFVIQACLLGPTVFPIAFSAILGWCLKTYGRYKSERGVNLGFGSSTPCWYGGQWALRLLSVFITRHQDWTDRFMGSNQNPLYRASRFRSSGRGWSTSRDGIDLLVSNWDSNGFQNIQDGIKLYIHPQYHHVYDPVSAAKTCQYISPPPAGTSFVLETQFIPPIKYSVTVTERNVECASGNCGVTRIKKIDRPIDQFPARHSSQTELYLYNPRQLRQNASTTSVDLREVPIAEFNSSDSLAYTQNDVSHWVISALVASLAMLAIAIAGVLLETRVISPDIYGYVSSMTRDNPYFPLATDRPPRIYDGWIQNAKEAVDQLSASEDKVVFWLFMKSEFLDELKEIVTLPSIKLHR</sequence>
<dbReference type="Proteomes" id="UP000789525">
    <property type="component" value="Unassembled WGS sequence"/>
</dbReference>
<comment type="caution">
    <text evidence="1">The sequence shown here is derived from an EMBL/GenBank/DDBJ whole genome shotgun (WGS) entry which is preliminary data.</text>
</comment>
<dbReference type="EMBL" id="CAJVPT010010893">
    <property type="protein sequence ID" value="CAG8574336.1"/>
    <property type="molecule type" value="Genomic_DNA"/>
</dbReference>
<protein>
    <submittedName>
        <fullName evidence="1">12546_t:CDS:1</fullName>
    </submittedName>
</protein>
<gene>
    <name evidence="1" type="ORF">ACOLOM_LOCUS5723</name>
</gene>
<organism evidence="1 2">
    <name type="scientific">Acaulospora colombiana</name>
    <dbReference type="NCBI Taxonomy" id="27376"/>
    <lineage>
        <taxon>Eukaryota</taxon>
        <taxon>Fungi</taxon>
        <taxon>Fungi incertae sedis</taxon>
        <taxon>Mucoromycota</taxon>
        <taxon>Glomeromycotina</taxon>
        <taxon>Glomeromycetes</taxon>
        <taxon>Diversisporales</taxon>
        <taxon>Acaulosporaceae</taxon>
        <taxon>Acaulospora</taxon>
    </lineage>
</organism>
<keyword evidence="2" id="KW-1185">Reference proteome</keyword>
<evidence type="ECO:0000313" key="2">
    <source>
        <dbReference type="Proteomes" id="UP000789525"/>
    </source>
</evidence>
<proteinExistence type="predicted"/>
<feature type="non-terminal residue" evidence="1">
    <location>
        <position position="1"/>
    </location>
</feature>
<reference evidence="1" key="1">
    <citation type="submission" date="2021-06" db="EMBL/GenBank/DDBJ databases">
        <authorList>
            <person name="Kallberg Y."/>
            <person name="Tangrot J."/>
            <person name="Rosling A."/>
        </authorList>
    </citation>
    <scope>NUCLEOTIDE SEQUENCE</scope>
    <source>
        <strain evidence="1">CL356</strain>
    </source>
</reference>